<comment type="caution">
    <text evidence="1">The sequence shown here is derived from an EMBL/GenBank/DDBJ whole genome shotgun (WGS) entry which is preliminary data.</text>
</comment>
<dbReference type="EMBL" id="VDFW01000041">
    <property type="protein sequence ID" value="TNC20659.1"/>
    <property type="molecule type" value="Genomic_DNA"/>
</dbReference>
<dbReference type="OrthoDB" id="4562539at2"/>
<sequence>MTGFEADVDRLSARAKDFDALVERAARISAELEQALDGAPWGDDMVGQSFAAAHTAPAAEAVERVKGLAGGLGGAGGSFADAARRYQAGDTGAADAIRGE</sequence>
<evidence type="ECO:0008006" key="3">
    <source>
        <dbReference type="Google" id="ProtNLM"/>
    </source>
</evidence>
<name>A0A5C4LRI8_9PSEU</name>
<evidence type="ECO:0000313" key="1">
    <source>
        <dbReference type="EMBL" id="TNC20659.1"/>
    </source>
</evidence>
<evidence type="ECO:0000313" key="2">
    <source>
        <dbReference type="Proteomes" id="UP000305546"/>
    </source>
</evidence>
<reference evidence="1 2" key="1">
    <citation type="submission" date="2019-06" db="EMBL/GenBank/DDBJ databases">
        <title>Amycolatopsis alkalitolerans sp. nov., isolated from Gastrodia elata Blume.</title>
        <authorList>
            <person name="Narsing Rao M.P."/>
            <person name="Li W.J."/>
        </authorList>
    </citation>
    <scope>NUCLEOTIDE SEQUENCE [LARGE SCALE GENOMIC DNA]</scope>
    <source>
        <strain evidence="1 2">SYSUP0005</strain>
    </source>
</reference>
<proteinExistence type="predicted"/>
<gene>
    <name evidence="1" type="ORF">FG385_30285</name>
</gene>
<accession>A0A5C4LRI8</accession>
<dbReference type="AlphaFoldDB" id="A0A5C4LRI8"/>
<dbReference type="RefSeq" id="WP_139100226.1">
    <property type="nucleotide sequence ID" value="NZ_VDFW01000041.1"/>
</dbReference>
<keyword evidence="2" id="KW-1185">Reference proteome</keyword>
<protein>
    <recommendedName>
        <fullName evidence="3">WXG100 family type VII secretion target</fullName>
    </recommendedName>
</protein>
<organism evidence="1 2">
    <name type="scientific">Amycolatopsis alkalitolerans</name>
    <dbReference type="NCBI Taxonomy" id="2547244"/>
    <lineage>
        <taxon>Bacteria</taxon>
        <taxon>Bacillati</taxon>
        <taxon>Actinomycetota</taxon>
        <taxon>Actinomycetes</taxon>
        <taxon>Pseudonocardiales</taxon>
        <taxon>Pseudonocardiaceae</taxon>
        <taxon>Amycolatopsis</taxon>
    </lineage>
</organism>
<dbReference type="Proteomes" id="UP000305546">
    <property type="component" value="Unassembled WGS sequence"/>
</dbReference>